<dbReference type="EMBL" id="KF900500">
    <property type="protein sequence ID" value="AIE97182.1"/>
    <property type="molecule type" value="Genomic_DNA"/>
</dbReference>
<evidence type="ECO:0000313" key="3">
    <source>
        <dbReference type="EMBL" id="AIE97182.1"/>
    </source>
</evidence>
<feature type="compositionally biased region" description="Acidic residues" evidence="1">
    <location>
        <begin position="427"/>
        <end position="445"/>
    </location>
</feature>
<name>A0A075G5Z4_9EURY</name>
<dbReference type="SMART" id="SM00054">
    <property type="entry name" value="EFh"/>
    <property type="match status" value="2"/>
</dbReference>
<feature type="compositionally biased region" description="Basic and acidic residues" evidence="1">
    <location>
        <begin position="489"/>
        <end position="501"/>
    </location>
</feature>
<feature type="region of interest" description="Disordered" evidence="1">
    <location>
        <begin position="148"/>
        <end position="182"/>
    </location>
</feature>
<dbReference type="Pfam" id="PF13499">
    <property type="entry name" value="EF-hand_7"/>
    <property type="match status" value="1"/>
</dbReference>
<protein>
    <recommendedName>
        <fullName evidence="2">EF-hand domain-containing protein</fullName>
    </recommendedName>
</protein>
<dbReference type="InterPro" id="IPR011992">
    <property type="entry name" value="EF-hand-dom_pair"/>
</dbReference>
<feature type="domain" description="EF-hand" evidence="2">
    <location>
        <begin position="28"/>
        <end position="57"/>
    </location>
</feature>
<feature type="region of interest" description="Disordered" evidence="1">
    <location>
        <begin position="425"/>
        <end position="446"/>
    </location>
</feature>
<evidence type="ECO:0000256" key="1">
    <source>
        <dbReference type="SAM" id="MobiDB-lite"/>
    </source>
</evidence>
<feature type="domain" description="EF-hand" evidence="2">
    <location>
        <begin position="59"/>
        <end position="94"/>
    </location>
</feature>
<accession>A0A075G5Z4</accession>
<sequence>MDGARGTIEAIAIKNLQEVLRSKGVSGEALFAKYDLDGDGTLSENEFAAALESITGQQAPAAILRAVFGAIDINSDGSVDLTEILVLLDGGPTDSVPAGGGVSISGHPNDSYNGEYAMQEIPINGKPWYKSAAGNRLYYYNANSGGAPSWSLDDREQDGSNDWYRGGWSRPRGDGSLPTGSRRWVGVGKITVSAASGSESPPEDLGAWTPDDPVEPEVPAIKITPSRSSYKSDEGINFSFISPELPNDAWIGIVPAEIPHGDEAVNDQHETSYKYLEGRTSGDFSLPNPGPGKWTLRLHDTDNNGREIAYVAFEVTDVARPPADAGESEFDTVTGNFAEMLPKLEQSVIDGGMSLEQARSIADAEVEKEIEKLPFSVQSAARRIWRIRADSMQDQIASRMPSPGTIAAGAAAVGVAGAITADMRENAEEEATAAAEAEEEAPADSEDLKYASHDTWHQERHVDAPEQVDIPEQVDAPEQVDIPEQVDVREQRGSAWHDSHRVTRSSRVSVPDRVSVTSRRRSPPPPRQMETPEPVTPKGAPEVDANTPPATLNLADLAAAFSEARMLSDQRRLAESVEGQSHDISIKVTTAPERTFGIGVDDEYRGGSTIIAEVPGVGEVDIRLRNDVDSSSFRRGSEHSLNASIAGWNGIRKRLILNAQ</sequence>
<proteinExistence type="predicted"/>
<dbReference type="AlphaFoldDB" id="A0A075G5Z4"/>
<dbReference type="InterPro" id="IPR018247">
    <property type="entry name" value="EF_Hand_1_Ca_BS"/>
</dbReference>
<dbReference type="SUPFAM" id="SSF47473">
    <property type="entry name" value="EF-hand"/>
    <property type="match status" value="1"/>
</dbReference>
<dbReference type="InterPro" id="IPR002048">
    <property type="entry name" value="EF_hand_dom"/>
</dbReference>
<dbReference type="Gene3D" id="1.10.238.10">
    <property type="entry name" value="EF-hand"/>
    <property type="match status" value="1"/>
</dbReference>
<dbReference type="CDD" id="cd00051">
    <property type="entry name" value="EFh"/>
    <property type="match status" value="1"/>
</dbReference>
<feature type="region of interest" description="Disordered" evidence="1">
    <location>
        <begin position="489"/>
        <end position="542"/>
    </location>
</feature>
<reference evidence="3" key="1">
    <citation type="journal article" date="2014" name="Genome Biol. Evol.">
        <title>Pangenome evidence for extensive interdomain horizontal transfer affecting lineage core and shell genes in uncultured planktonic thaumarchaeota and euryarchaeota.</title>
        <authorList>
            <person name="Deschamps P."/>
            <person name="Zivanovic Y."/>
            <person name="Moreira D."/>
            <person name="Rodriguez-Valera F."/>
            <person name="Lopez-Garcia P."/>
        </authorList>
    </citation>
    <scope>NUCLEOTIDE SEQUENCE</scope>
</reference>
<dbReference type="PROSITE" id="PS00018">
    <property type="entry name" value="EF_HAND_1"/>
    <property type="match status" value="2"/>
</dbReference>
<feature type="compositionally biased region" description="Low complexity" evidence="1">
    <location>
        <begin position="505"/>
        <end position="517"/>
    </location>
</feature>
<dbReference type="GO" id="GO:0005509">
    <property type="term" value="F:calcium ion binding"/>
    <property type="evidence" value="ECO:0007669"/>
    <property type="project" value="InterPro"/>
</dbReference>
<feature type="region of interest" description="Disordered" evidence="1">
    <location>
        <begin position="194"/>
        <end position="217"/>
    </location>
</feature>
<evidence type="ECO:0000259" key="2">
    <source>
        <dbReference type="PROSITE" id="PS50222"/>
    </source>
</evidence>
<dbReference type="PROSITE" id="PS50222">
    <property type="entry name" value="EF_HAND_2"/>
    <property type="match status" value="2"/>
</dbReference>
<organism evidence="3">
    <name type="scientific">uncultured marine group II/III euryarchaeote AD1000_95_H05</name>
    <dbReference type="NCBI Taxonomy" id="1457827"/>
    <lineage>
        <taxon>Archaea</taxon>
        <taxon>Methanobacteriati</taxon>
        <taxon>Methanobacteriota</taxon>
        <taxon>environmental samples</taxon>
    </lineage>
</organism>